<name>A0A660L9S3_9ACTN</name>
<organism evidence="5 6">
    <name type="scientific">Solirubrobacter pauli</name>
    <dbReference type="NCBI Taxonomy" id="166793"/>
    <lineage>
        <taxon>Bacteria</taxon>
        <taxon>Bacillati</taxon>
        <taxon>Actinomycetota</taxon>
        <taxon>Thermoleophilia</taxon>
        <taxon>Solirubrobacterales</taxon>
        <taxon>Solirubrobacteraceae</taxon>
        <taxon>Solirubrobacter</taxon>
    </lineage>
</organism>
<dbReference type="Pfam" id="PF13579">
    <property type="entry name" value="Glyco_trans_4_4"/>
    <property type="match status" value="1"/>
</dbReference>
<dbReference type="GO" id="GO:0016757">
    <property type="term" value="F:glycosyltransferase activity"/>
    <property type="evidence" value="ECO:0007669"/>
    <property type="project" value="UniProtKB-KW"/>
</dbReference>
<dbReference type="PANTHER" id="PTHR12526:SF636">
    <property type="entry name" value="BLL3647 PROTEIN"/>
    <property type="match status" value="1"/>
</dbReference>
<evidence type="ECO:0000259" key="4">
    <source>
        <dbReference type="Pfam" id="PF13579"/>
    </source>
</evidence>
<evidence type="ECO:0000313" key="6">
    <source>
        <dbReference type="Proteomes" id="UP000278962"/>
    </source>
</evidence>
<dbReference type="RefSeq" id="WP_170178926.1">
    <property type="nucleotide sequence ID" value="NZ_RBIL01000001.1"/>
</dbReference>
<accession>A0A660L9S3</accession>
<evidence type="ECO:0000256" key="2">
    <source>
        <dbReference type="ARBA" id="ARBA00022679"/>
    </source>
</evidence>
<keyword evidence="1" id="KW-0328">Glycosyltransferase</keyword>
<feature type="domain" description="Glycosyl transferase family 1" evidence="3">
    <location>
        <begin position="190"/>
        <end position="342"/>
    </location>
</feature>
<dbReference type="InterPro" id="IPR001296">
    <property type="entry name" value="Glyco_trans_1"/>
</dbReference>
<evidence type="ECO:0000256" key="1">
    <source>
        <dbReference type="ARBA" id="ARBA00022676"/>
    </source>
</evidence>
<dbReference type="AlphaFoldDB" id="A0A660L9S3"/>
<proteinExistence type="predicted"/>
<dbReference type="Proteomes" id="UP000278962">
    <property type="component" value="Unassembled WGS sequence"/>
</dbReference>
<feature type="domain" description="Glycosyltransferase subfamily 4-like N-terminal" evidence="4">
    <location>
        <begin position="14"/>
        <end position="174"/>
    </location>
</feature>
<dbReference type="SUPFAM" id="SSF53756">
    <property type="entry name" value="UDP-Glycosyltransferase/glycogen phosphorylase"/>
    <property type="match status" value="1"/>
</dbReference>
<dbReference type="InterPro" id="IPR028098">
    <property type="entry name" value="Glyco_trans_4-like_N"/>
</dbReference>
<gene>
    <name evidence="5" type="ORF">C8N24_1608</name>
</gene>
<keyword evidence="2 5" id="KW-0808">Transferase</keyword>
<protein>
    <submittedName>
        <fullName evidence="5">Glycosyltransferase involved in cell wall biosynthesis</fullName>
    </submittedName>
</protein>
<reference evidence="5 6" key="1">
    <citation type="submission" date="2018-10" db="EMBL/GenBank/DDBJ databases">
        <title>Genomic Encyclopedia of Archaeal and Bacterial Type Strains, Phase II (KMG-II): from individual species to whole genera.</title>
        <authorList>
            <person name="Goeker M."/>
        </authorList>
    </citation>
    <scope>NUCLEOTIDE SEQUENCE [LARGE SCALE GENOMIC DNA]</scope>
    <source>
        <strain evidence="5 6">DSM 14954</strain>
    </source>
</reference>
<evidence type="ECO:0000313" key="5">
    <source>
        <dbReference type="EMBL" id="RKQ91778.1"/>
    </source>
</evidence>
<evidence type="ECO:0000259" key="3">
    <source>
        <dbReference type="Pfam" id="PF00534"/>
    </source>
</evidence>
<dbReference type="Gene3D" id="3.40.50.2000">
    <property type="entry name" value="Glycogen Phosphorylase B"/>
    <property type="match status" value="2"/>
</dbReference>
<sequence length="367" mass="38957">MSRRILHVLEPPDGGAPQHVIHVATELTARGWEVEVAASDAAGPGSAQRARLEAAGARVHALPMTPVAGVGDLKAAARLRALDKAHRYDVIHAHSSKAGALVRAALPDRRRIVYTPHCFAFLAGLGPLRAAYWAVEQALLPRTGALVACSRWEARESRSRLVGAHRVLRVVQNGVPAAHPTEPDPRLTALPKPVIGFLARLEPQKDPLRLVEAAARQPFPGTVAIVGSGELEAEVREAIAARGLQDRVVQLPFVPPVERHLLGFDLLVLPSLWESLPLAILEAMACGLPVIATDVGGVEEAVADGVTGRLVPPGDADALAAAIVALAGDPEALRAMGRRARARADEHFSLARMVDELEAVYAERMGA</sequence>
<dbReference type="EMBL" id="RBIL01000001">
    <property type="protein sequence ID" value="RKQ91778.1"/>
    <property type="molecule type" value="Genomic_DNA"/>
</dbReference>
<dbReference type="PANTHER" id="PTHR12526">
    <property type="entry name" value="GLYCOSYLTRANSFERASE"/>
    <property type="match status" value="1"/>
</dbReference>
<keyword evidence="6" id="KW-1185">Reference proteome</keyword>
<dbReference type="Pfam" id="PF00534">
    <property type="entry name" value="Glycos_transf_1"/>
    <property type="match status" value="1"/>
</dbReference>
<comment type="caution">
    <text evidence="5">The sequence shown here is derived from an EMBL/GenBank/DDBJ whole genome shotgun (WGS) entry which is preliminary data.</text>
</comment>